<keyword evidence="2 5" id="KW-0808">Transferase</keyword>
<organism evidence="5 6">
    <name type="scientific">Lujinxingia vulgaris</name>
    <dbReference type="NCBI Taxonomy" id="2600176"/>
    <lineage>
        <taxon>Bacteria</taxon>
        <taxon>Deltaproteobacteria</taxon>
        <taxon>Bradymonadales</taxon>
        <taxon>Lujinxingiaceae</taxon>
        <taxon>Lujinxingia</taxon>
    </lineage>
</organism>
<name>A0A5C6XPF8_9DELT</name>
<dbReference type="PANTHER" id="PTHR12526:SF510">
    <property type="entry name" value="D-INOSITOL 3-PHOSPHATE GLYCOSYLTRANSFERASE"/>
    <property type="match status" value="1"/>
</dbReference>
<dbReference type="GO" id="GO:0016757">
    <property type="term" value="F:glycosyltransferase activity"/>
    <property type="evidence" value="ECO:0007669"/>
    <property type="project" value="UniProtKB-KW"/>
</dbReference>
<dbReference type="Pfam" id="PF13692">
    <property type="entry name" value="Glyco_trans_1_4"/>
    <property type="match status" value="1"/>
</dbReference>
<keyword evidence="1" id="KW-0328">Glycosyltransferase</keyword>
<proteinExistence type="predicted"/>
<evidence type="ECO:0000256" key="2">
    <source>
        <dbReference type="ARBA" id="ARBA00022679"/>
    </source>
</evidence>
<dbReference type="EMBL" id="VOSL01000019">
    <property type="protein sequence ID" value="TXD41668.1"/>
    <property type="molecule type" value="Genomic_DNA"/>
</dbReference>
<evidence type="ECO:0000259" key="4">
    <source>
        <dbReference type="Pfam" id="PF13439"/>
    </source>
</evidence>
<reference evidence="5 6" key="1">
    <citation type="submission" date="2019-08" db="EMBL/GenBank/DDBJ databases">
        <title>Bradymonadales sp. TMQ2.</title>
        <authorList>
            <person name="Liang Q."/>
        </authorList>
    </citation>
    <scope>NUCLEOTIDE SEQUENCE [LARGE SCALE GENOMIC DNA]</scope>
    <source>
        <strain evidence="5 6">TMQ2</strain>
    </source>
</reference>
<protein>
    <submittedName>
        <fullName evidence="5">Glycosyltransferase</fullName>
    </submittedName>
</protein>
<evidence type="ECO:0000313" key="6">
    <source>
        <dbReference type="Proteomes" id="UP000321046"/>
    </source>
</evidence>
<dbReference type="InterPro" id="IPR028098">
    <property type="entry name" value="Glyco_trans_4-like_N"/>
</dbReference>
<dbReference type="PANTHER" id="PTHR12526">
    <property type="entry name" value="GLYCOSYLTRANSFERASE"/>
    <property type="match status" value="1"/>
</dbReference>
<feature type="region of interest" description="Disordered" evidence="3">
    <location>
        <begin position="396"/>
        <end position="429"/>
    </location>
</feature>
<evidence type="ECO:0000313" key="5">
    <source>
        <dbReference type="EMBL" id="TXD41668.1"/>
    </source>
</evidence>
<comment type="caution">
    <text evidence="5">The sequence shown here is derived from an EMBL/GenBank/DDBJ whole genome shotgun (WGS) entry which is preliminary data.</text>
</comment>
<dbReference type="SUPFAM" id="SSF53756">
    <property type="entry name" value="UDP-Glycosyltransferase/glycogen phosphorylase"/>
    <property type="match status" value="1"/>
</dbReference>
<dbReference type="AlphaFoldDB" id="A0A5C6XPF8"/>
<dbReference type="OrthoDB" id="5490278at2"/>
<gene>
    <name evidence="5" type="ORF">FRC96_04175</name>
</gene>
<accession>A0A5C6XPF8</accession>
<dbReference type="Pfam" id="PF13439">
    <property type="entry name" value="Glyco_transf_4"/>
    <property type="match status" value="1"/>
</dbReference>
<evidence type="ECO:0000256" key="1">
    <source>
        <dbReference type="ARBA" id="ARBA00022676"/>
    </source>
</evidence>
<feature type="compositionally biased region" description="Polar residues" evidence="3">
    <location>
        <begin position="412"/>
        <end position="422"/>
    </location>
</feature>
<dbReference type="Gene3D" id="3.40.50.2000">
    <property type="entry name" value="Glycogen Phosphorylase B"/>
    <property type="match status" value="2"/>
</dbReference>
<sequence>MDATQSSSPSTSTSTAGRPVKVCHIITGLGTGGAEAMLTKLIEGGDGTRFPSTVISLMDRGTMAQRLESAGAPVETLNLSRGRPTPAALFRLRRLVEHHNPDVIHAWMYHANLGLMAGLGRPFAWNIRHCIYDLADESRGTQAVIRLGALLSPQADAIIYNSRLSRAQHRTLGYSELRDQVIPNGFDTATFRPSEEDYREVRRELGLPTATPLIGMVGRLHPIKDHPNLLAAMKRVAAEHPQARLVLVGRGLTEDNAAFMEELRALDLHERVILLGERRDIPRLTAALDVAVLSSKSEGFPNVVGEAMACGVPMAVTDVGDAAWLLGGAGRVVPPQDSVQLAQGISELLAMDEVARRQLGQKARRRIVENFSLGAIVARYHALYARLAGVPFEAPSLATPSATEPHAADSNAIPTPQTQNAPESADAEP</sequence>
<dbReference type="RefSeq" id="WP_146973040.1">
    <property type="nucleotide sequence ID" value="NZ_VOSL01000019.1"/>
</dbReference>
<evidence type="ECO:0000256" key="3">
    <source>
        <dbReference type="SAM" id="MobiDB-lite"/>
    </source>
</evidence>
<feature type="domain" description="Glycosyltransferase subfamily 4-like N-terminal" evidence="4">
    <location>
        <begin position="32"/>
        <end position="189"/>
    </location>
</feature>
<dbReference type="Proteomes" id="UP000321046">
    <property type="component" value="Unassembled WGS sequence"/>
</dbReference>
<dbReference type="CDD" id="cd03807">
    <property type="entry name" value="GT4_WbnK-like"/>
    <property type="match status" value="1"/>
</dbReference>